<feature type="transmembrane region" description="Helical" evidence="5">
    <location>
        <begin position="305"/>
        <end position="326"/>
    </location>
</feature>
<feature type="transmembrane region" description="Helical" evidence="5">
    <location>
        <begin position="351"/>
        <end position="369"/>
    </location>
</feature>
<reference evidence="8" key="1">
    <citation type="submission" date="2016-11" db="EMBL/GenBank/DDBJ databases">
        <authorList>
            <person name="Varghese N."/>
            <person name="Submissions S."/>
        </authorList>
    </citation>
    <scope>NUCLEOTIDE SEQUENCE [LARGE SCALE GENOMIC DNA]</scope>
    <source>
        <strain evidence="8">CGMCC 1.6496</strain>
    </source>
</reference>
<keyword evidence="4 5" id="KW-0472">Membrane</keyword>
<comment type="subcellular location">
    <subcellularLocation>
        <location evidence="1">Membrane</location>
        <topology evidence="1">Multi-pass membrane protein</topology>
    </subcellularLocation>
</comment>
<gene>
    <name evidence="7" type="ORF">SAMN05421807_111105</name>
</gene>
<organism evidence="7 8">
    <name type="scientific">Virgibacillus chiguensis</name>
    <dbReference type="NCBI Taxonomy" id="411959"/>
    <lineage>
        <taxon>Bacteria</taxon>
        <taxon>Bacillati</taxon>
        <taxon>Bacillota</taxon>
        <taxon>Bacilli</taxon>
        <taxon>Bacillales</taxon>
        <taxon>Bacillaceae</taxon>
        <taxon>Virgibacillus</taxon>
    </lineage>
</organism>
<keyword evidence="3 5" id="KW-1133">Transmembrane helix</keyword>
<evidence type="ECO:0000256" key="2">
    <source>
        <dbReference type="ARBA" id="ARBA00022692"/>
    </source>
</evidence>
<proteinExistence type="predicted"/>
<dbReference type="InterPro" id="IPR013525">
    <property type="entry name" value="ABC2_TM"/>
</dbReference>
<dbReference type="EMBL" id="FQXD01000011">
    <property type="protein sequence ID" value="SHH69974.1"/>
    <property type="molecule type" value="Genomic_DNA"/>
</dbReference>
<dbReference type="Proteomes" id="UP000184079">
    <property type="component" value="Unassembled WGS sequence"/>
</dbReference>
<evidence type="ECO:0000256" key="5">
    <source>
        <dbReference type="SAM" id="Phobius"/>
    </source>
</evidence>
<dbReference type="RefSeq" id="WP_073010182.1">
    <property type="nucleotide sequence ID" value="NZ_FQXD01000011.1"/>
</dbReference>
<evidence type="ECO:0000256" key="1">
    <source>
        <dbReference type="ARBA" id="ARBA00004141"/>
    </source>
</evidence>
<evidence type="ECO:0000256" key="3">
    <source>
        <dbReference type="ARBA" id="ARBA00022989"/>
    </source>
</evidence>
<evidence type="ECO:0000313" key="7">
    <source>
        <dbReference type="EMBL" id="SHH69974.1"/>
    </source>
</evidence>
<name>A0A1M5V4G4_9BACI</name>
<dbReference type="GO" id="GO:0140359">
    <property type="term" value="F:ABC-type transporter activity"/>
    <property type="evidence" value="ECO:0007669"/>
    <property type="project" value="InterPro"/>
</dbReference>
<protein>
    <submittedName>
        <fullName evidence="7">ABC-2 type transport system permease protein</fullName>
    </submittedName>
</protein>
<keyword evidence="2 5" id="KW-0812">Transmembrane</keyword>
<evidence type="ECO:0000313" key="8">
    <source>
        <dbReference type="Proteomes" id="UP000184079"/>
    </source>
</evidence>
<dbReference type="Gene3D" id="3.40.1710.10">
    <property type="entry name" value="abc type-2 transporter like domain"/>
    <property type="match status" value="1"/>
</dbReference>
<evidence type="ECO:0000259" key="6">
    <source>
        <dbReference type="Pfam" id="PF12698"/>
    </source>
</evidence>
<feature type="transmembrane region" description="Helical" evidence="5">
    <location>
        <begin position="204"/>
        <end position="223"/>
    </location>
</feature>
<keyword evidence="8" id="KW-1185">Reference proteome</keyword>
<sequence>MKSIIQTRFLHWKHHFYSFVFWLFFPLASVIFLHYLLIDVQTESKVPVGLVVEDQTNTAFELVKELKQSSLLRIYELDEDKALQQLKKHELDSVFIIKDGYEEKMHRGSRNRLITSYQSDLSFAYTSVSEMVASFVQKNTGRIKTAHTVLQLEKQLTNSQEWTKDEIITTSKEIETNQNLLSTQFQYRDQVNKREKQVSLWNPWGIWILFASLATFFLFDWVIKENNATVKPRFVFIRFSFKKYALLNLTLYTCLLLFIDVITIFVFHYILEILTHFSQIIAIVTIRMILNGFAFLFAFKMKRLVTYYSLSFIITLLLALTSGAIIPIDHLVKNLPTISVIHPFIPFLEGALHNIWLYIVGLLIIIWYARREDTYA</sequence>
<evidence type="ECO:0000256" key="4">
    <source>
        <dbReference type="ARBA" id="ARBA00023136"/>
    </source>
</evidence>
<dbReference type="Pfam" id="PF12698">
    <property type="entry name" value="ABC2_membrane_3"/>
    <property type="match status" value="1"/>
</dbReference>
<feature type="transmembrane region" description="Helical" evidence="5">
    <location>
        <begin position="277"/>
        <end position="298"/>
    </location>
</feature>
<accession>A0A1M5V4G4</accession>
<feature type="transmembrane region" description="Helical" evidence="5">
    <location>
        <begin position="16"/>
        <end position="37"/>
    </location>
</feature>
<dbReference type="AlphaFoldDB" id="A0A1M5V4G4"/>
<dbReference type="GO" id="GO:0016020">
    <property type="term" value="C:membrane"/>
    <property type="evidence" value="ECO:0007669"/>
    <property type="project" value="UniProtKB-SubCell"/>
</dbReference>
<feature type="transmembrane region" description="Helical" evidence="5">
    <location>
        <begin position="244"/>
        <end position="271"/>
    </location>
</feature>
<feature type="domain" description="ABC-2 type transporter transmembrane" evidence="6">
    <location>
        <begin position="18"/>
        <end position="352"/>
    </location>
</feature>
<dbReference type="OrthoDB" id="2417739at2"/>